<dbReference type="AlphaFoldDB" id="A0AA41WHH8"/>
<reference evidence="2" key="1">
    <citation type="submission" date="2022-06" db="EMBL/GenBank/DDBJ databases">
        <title>Detection of beta-lactamases in bacteria of animal origin.</title>
        <authorList>
            <person name="Mlynarcik P."/>
            <person name="Zdarska V."/>
            <person name="Chudobova H."/>
            <person name="Prochazkova P."/>
            <person name="Hricova K."/>
            <person name="Mezerova K."/>
            <person name="Bardon J."/>
            <person name="Dolejska M."/>
            <person name="Sukkar I."/>
            <person name="Kolar M."/>
        </authorList>
    </citation>
    <scope>NUCLEOTIDE SEQUENCE</scope>
    <source>
        <strain evidence="2">S 300-3</strain>
    </source>
</reference>
<dbReference type="EMBL" id="JAMYBS010000013">
    <property type="protein sequence ID" value="MCO7545571.1"/>
    <property type="molecule type" value="Genomic_DNA"/>
</dbReference>
<keyword evidence="1" id="KW-0175">Coiled coil</keyword>
<protein>
    <submittedName>
        <fullName evidence="2">Uncharacterized protein</fullName>
    </submittedName>
</protein>
<proteinExistence type="predicted"/>
<dbReference type="RefSeq" id="WP_253163287.1">
    <property type="nucleotide sequence ID" value="NZ_JAMYBS010000013.1"/>
</dbReference>
<comment type="caution">
    <text evidence="2">The sequence shown here is derived from an EMBL/GenBank/DDBJ whole genome shotgun (WGS) entry which is preliminary data.</text>
</comment>
<name>A0AA41WHH8_9GAMM</name>
<accession>A0AA41WHH8</accession>
<dbReference type="Proteomes" id="UP001165292">
    <property type="component" value="Unassembled WGS sequence"/>
</dbReference>
<organism evidence="2 3">
    <name type="scientific">Stutzerimonas nitrititolerans</name>
    <dbReference type="NCBI Taxonomy" id="2482751"/>
    <lineage>
        <taxon>Bacteria</taxon>
        <taxon>Pseudomonadati</taxon>
        <taxon>Pseudomonadota</taxon>
        <taxon>Gammaproteobacteria</taxon>
        <taxon>Pseudomonadales</taxon>
        <taxon>Pseudomonadaceae</taxon>
        <taxon>Stutzerimonas</taxon>
    </lineage>
</organism>
<sequence>MQGVSINFNLAENTLIEDVFGECLNWILDSPHTKIAQEELVRFNSKEEFSFEKGEEEIGYSRAEDEFGNSAHSLRYKKGNESLKWITEISYIKSSDDFLVSVKAGQESFSAVSHYGEVKKPVIVIRLLDRFGGGLDGDLPVAIDPIYLKDSEIGYRLAEALINGESINRLPVVYVSASRIGHRLIPGRLARKLSGMAHVIVEPSREFSNKIRASVNSRNVYGGAVGIYWPGGSGVTLFRRDKLDAKEFEKEIYEKICSALLTLSPGKKCSWDEVGHIKNRNAIRNLKRDGDSATELVALYESELEEKEKTIRSLSHDIERLGAKIRSLESKNLVQGGLVLAKGDEDDFFDNEILSVVIDALKDHLEKSVHPNSRRAHILKSILDSNLVESDHGERIASVKAALRGYKDMNKKIRSVFEELGFSLASDGKHWKIIYQEDDRYSYVLPKTGSDHRGGLNAGADITNIVY</sequence>
<evidence type="ECO:0000313" key="3">
    <source>
        <dbReference type="Proteomes" id="UP001165292"/>
    </source>
</evidence>
<evidence type="ECO:0000313" key="2">
    <source>
        <dbReference type="EMBL" id="MCO7545571.1"/>
    </source>
</evidence>
<feature type="coiled-coil region" evidence="1">
    <location>
        <begin position="297"/>
        <end position="331"/>
    </location>
</feature>
<evidence type="ECO:0000256" key="1">
    <source>
        <dbReference type="SAM" id="Coils"/>
    </source>
</evidence>
<gene>
    <name evidence="2" type="ORF">NJF43_12485</name>
</gene>